<feature type="transmembrane region" description="Helical" evidence="1">
    <location>
        <begin position="158"/>
        <end position="179"/>
    </location>
</feature>
<feature type="transmembrane region" description="Helical" evidence="1">
    <location>
        <begin position="259"/>
        <end position="279"/>
    </location>
</feature>
<gene>
    <name evidence="2" type="ORF">EV692_0209</name>
</gene>
<evidence type="ECO:0000313" key="2">
    <source>
        <dbReference type="EMBL" id="TCK71151.1"/>
    </source>
</evidence>
<feature type="transmembrane region" description="Helical" evidence="1">
    <location>
        <begin position="31"/>
        <end position="51"/>
    </location>
</feature>
<dbReference type="EMBL" id="SMGJ01000001">
    <property type="protein sequence ID" value="TCK71151.1"/>
    <property type="molecule type" value="Genomic_DNA"/>
</dbReference>
<keyword evidence="1" id="KW-0812">Transmembrane</keyword>
<accession>A0A4V2PUM5</accession>
<dbReference type="AlphaFoldDB" id="A0A4V2PUM5"/>
<dbReference type="PANTHER" id="PTHR34821:SF2">
    <property type="entry name" value="INNER MEMBRANE PROTEIN YDCZ"/>
    <property type="match status" value="1"/>
</dbReference>
<dbReference type="Proteomes" id="UP000295496">
    <property type="component" value="Unassembled WGS sequence"/>
</dbReference>
<keyword evidence="1" id="KW-1133">Transmembrane helix</keyword>
<dbReference type="Pfam" id="PF04657">
    <property type="entry name" value="DMT_YdcZ"/>
    <property type="match status" value="2"/>
</dbReference>
<evidence type="ECO:0000256" key="1">
    <source>
        <dbReference type="SAM" id="Phobius"/>
    </source>
</evidence>
<keyword evidence="1" id="KW-0472">Membrane</keyword>
<dbReference type="PANTHER" id="PTHR34821">
    <property type="entry name" value="INNER MEMBRANE PROTEIN YDCZ"/>
    <property type="match status" value="1"/>
</dbReference>
<keyword evidence="3" id="KW-1185">Reference proteome</keyword>
<feature type="transmembrane region" description="Helical" evidence="1">
    <location>
        <begin position="191"/>
        <end position="209"/>
    </location>
</feature>
<proteinExistence type="predicted"/>
<sequence>MLYILLGISAGFGIALQTVFNTRLRTVLHSPLLASMVSFGVACLIIFALLLGNDGLGLHIPTNTPFWVWLGGVFGVVGLTTTIILFPHLGGVQTSLMIILGQVLMGLLIDHFAWFGSQEYALAFSRMCGTLLVLVGSFAVIALPALKTGVFSQIQAQGLWLWRLFGILAGMSVASQSAINGQLGQLLGSPLQATLVSLIASLLALGAWISLKNLQEWGNFRQLRHVKLPLWAWCGGVMGALFVASNTLLVPHIGTGQTVLFGLFGMLLGSVCVDQFGWFGASKKPLIIGQLVGLVTVFVGVGIIRLT</sequence>
<name>A0A4V2PUM5_9PAST</name>
<feature type="transmembrane region" description="Helical" evidence="1">
    <location>
        <begin position="6"/>
        <end position="24"/>
    </location>
</feature>
<comment type="caution">
    <text evidence="2">The sequence shown here is derived from an EMBL/GenBank/DDBJ whole genome shotgun (WGS) entry which is preliminary data.</text>
</comment>
<evidence type="ECO:0000313" key="3">
    <source>
        <dbReference type="Proteomes" id="UP000295496"/>
    </source>
</evidence>
<feature type="transmembrane region" description="Helical" evidence="1">
    <location>
        <begin position="230"/>
        <end position="253"/>
    </location>
</feature>
<feature type="transmembrane region" description="Helical" evidence="1">
    <location>
        <begin position="286"/>
        <end position="306"/>
    </location>
</feature>
<organism evidence="2 3">
    <name type="scientific">Lonepinella koalarum</name>
    <dbReference type="NCBI Taxonomy" id="53417"/>
    <lineage>
        <taxon>Bacteria</taxon>
        <taxon>Pseudomonadati</taxon>
        <taxon>Pseudomonadota</taxon>
        <taxon>Gammaproteobacteria</taxon>
        <taxon>Pasteurellales</taxon>
        <taxon>Pasteurellaceae</taxon>
        <taxon>Lonepinella</taxon>
    </lineage>
</organism>
<feature type="transmembrane region" description="Helical" evidence="1">
    <location>
        <begin position="123"/>
        <end position="146"/>
    </location>
</feature>
<dbReference type="GO" id="GO:0005886">
    <property type="term" value="C:plasma membrane"/>
    <property type="evidence" value="ECO:0007669"/>
    <property type="project" value="TreeGrafter"/>
</dbReference>
<feature type="transmembrane region" description="Helical" evidence="1">
    <location>
        <begin position="98"/>
        <end position="117"/>
    </location>
</feature>
<protein>
    <submittedName>
        <fullName evidence="2">Transporter family-2 protein</fullName>
    </submittedName>
</protein>
<dbReference type="RefSeq" id="WP_132299677.1">
    <property type="nucleotide sequence ID" value="NZ_CP170642.1"/>
</dbReference>
<dbReference type="InterPro" id="IPR006750">
    <property type="entry name" value="YdcZ"/>
</dbReference>
<reference evidence="2 3" key="1">
    <citation type="submission" date="2019-03" db="EMBL/GenBank/DDBJ databases">
        <title>Genomic Encyclopedia of Type Strains, Phase IV (KMG-IV): sequencing the most valuable type-strain genomes for metagenomic binning, comparative biology and taxonomic classification.</title>
        <authorList>
            <person name="Goeker M."/>
        </authorList>
    </citation>
    <scope>NUCLEOTIDE SEQUENCE [LARGE SCALE GENOMIC DNA]</scope>
    <source>
        <strain evidence="2 3">DSM 10053</strain>
    </source>
</reference>
<feature type="transmembrane region" description="Helical" evidence="1">
    <location>
        <begin position="66"/>
        <end position="86"/>
    </location>
</feature>